<evidence type="ECO:0008006" key="4">
    <source>
        <dbReference type="Google" id="ProtNLM"/>
    </source>
</evidence>
<keyword evidence="1" id="KW-0472">Membrane</keyword>
<dbReference type="Proteomes" id="UP000010793">
    <property type="component" value="Chromosome"/>
</dbReference>
<dbReference type="AlphaFoldDB" id="A0A3B6W4K5"/>
<sequence>MIDLIAIPIIILIAIIIMFFSLRKKIVKKECNCSGESKKCCYKRNKNV</sequence>
<keyword evidence="3" id="KW-1185">Reference proteome</keyword>
<keyword evidence="1" id="KW-1133">Transmembrane helix</keyword>
<evidence type="ECO:0000313" key="2">
    <source>
        <dbReference type="EMBL" id="AGA67387.1"/>
    </source>
</evidence>
<gene>
    <name evidence="2" type="ORF">BPP43_11135</name>
</gene>
<dbReference type="KEGG" id="bpip:BPP43_11135"/>
<proteinExistence type="predicted"/>
<dbReference type="EMBL" id="CP002873">
    <property type="protein sequence ID" value="AGA67387.1"/>
    <property type="molecule type" value="Genomic_DNA"/>
</dbReference>
<keyword evidence="1" id="KW-0812">Transmembrane</keyword>
<name>A0A3B6W4K5_BRAPL</name>
<feature type="transmembrane region" description="Helical" evidence="1">
    <location>
        <begin position="6"/>
        <end position="22"/>
    </location>
</feature>
<reference evidence="2 3" key="1">
    <citation type="journal article" date="2013" name="Genome Announc.">
        <title>Complete Genome Sequence of the Porcine Strain Brachyspira pilosicoli P43/6/78(T.).</title>
        <authorList>
            <person name="Lin C."/>
            <person name="den Bakker H.C."/>
            <person name="Suzuki H."/>
            <person name="Lefebure T."/>
            <person name="Ponnala L."/>
            <person name="Sun Q."/>
            <person name="Stanhope M.J."/>
            <person name="Wiedmann M."/>
            <person name="Duhamel G.E."/>
        </authorList>
    </citation>
    <scope>NUCLEOTIDE SEQUENCE [LARGE SCALE GENOMIC DNA]</scope>
    <source>
        <strain evidence="2 3">P43/6/78</strain>
    </source>
</reference>
<organism evidence="2 3">
    <name type="scientific">Brachyspira pilosicoli P43/6/78</name>
    <dbReference type="NCBI Taxonomy" id="1042417"/>
    <lineage>
        <taxon>Bacteria</taxon>
        <taxon>Pseudomonadati</taxon>
        <taxon>Spirochaetota</taxon>
        <taxon>Spirochaetia</taxon>
        <taxon>Brachyspirales</taxon>
        <taxon>Brachyspiraceae</taxon>
        <taxon>Brachyspira</taxon>
    </lineage>
</organism>
<evidence type="ECO:0000256" key="1">
    <source>
        <dbReference type="SAM" id="Phobius"/>
    </source>
</evidence>
<evidence type="ECO:0000313" key="3">
    <source>
        <dbReference type="Proteomes" id="UP000010793"/>
    </source>
</evidence>
<dbReference type="RefSeq" id="WP_015274909.1">
    <property type="nucleotide sequence ID" value="NC_019908.1"/>
</dbReference>
<accession>A0A3B6W4K5</accession>
<protein>
    <recommendedName>
        <fullName evidence="4">FeoB-associated Cys-rich membrane protein</fullName>
    </recommendedName>
</protein>